<evidence type="ECO:0000256" key="4">
    <source>
        <dbReference type="SAM" id="MobiDB-lite"/>
    </source>
</evidence>
<feature type="domain" description="SAC" evidence="5">
    <location>
        <begin position="241"/>
        <end position="298"/>
    </location>
</feature>
<reference evidence="6 7" key="1">
    <citation type="journal article" date="2023" name="Commun. Biol.">
        <title>Genome analysis of Parmales, the sister group of diatoms, reveals the evolutionary specialization of diatoms from phago-mixotrophs to photoautotrophs.</title>
        <authorList>
            <person name="Ban H."/>
            <person name="Sato S."/>
            <person name="Yoshikawa S."/>
            <person name="Yamada K."/>
            <person name="Nakamura Y."/>
            <person name="Ichinomiya M."/>
            <person name="Sato N."/>
            <person name="Blanc-Mathieu R."/>
            <person name="Endo H."/>
            <person name="Kuwata A."/>
            <person name="Ogata H."/>
        </authorList>
    </citation>
    <scope>NUCLEOTIDE SEQUENCE [LARGE SCALE GENOMIC DNA]</scope>
</reference>
<keyword evidence="3" id="KW-0472">Membrane</keyword>
<dbReference type="Proteomes" id="UP001165060">
    <property type="component" value="Unassembled WGS sequence"/>
</dbReference>
<accession>A0ABQ6ML96</accession>
<gene>
    <name evidence="6" type="ORF">TeGR_g621</name>
</gene>
<dbReference type="PROSITE" id="PS50275">
    <property type="entry name" value="SAC"/>
    <property type="match status" value="1"/>
</dbReference>
<feature type="compositionally biased region" description="Gly residues" evidence="4">
    <location>
        <begin position="40"/>
        <end position="76"/>
    </location>
</feature>
<dbReference type="InterPro" id="IPR002013">
    <property type="entry name" value="SAC_dom"/>
</dbReference>
<dbReference type="Pfam" id="PF02383">
    <property type="entry name" value="Syja_N"/>
    <property type="match status" value="2"/>
</dbReference>
<evidence type="ECO:0000313" key="6">
    <source>
        <dbReference type="EMBL" id="GMI27910.1"/>
    </source>
</evidence>
<proteinExistence type="predicted"/>
<sequence length="298" mass="31077">MTSPLSICGYLSHLSRIELFACASCYLLVGSSESQPPGAGAEGGGAGGGAGRGAGGGTSAGGGASSAEGGAEGGASGATSPVGTGTSRGEFRLLRILRQPVHSTLQIIPDPTVYSIADMDLLLHSLAPIESLCISFGLVGLIKFLDCYYMTLITRRQKVGQIGGEAIYTVKSTEMIPLRGCVQGEHKRQENNSKGSEDDDRSQGDESVASSHGGTMMASLVGLATKTRELEAATGSGAYHWCLPIVFGAFLQRKVLLSGRETTLILIARRSRHFAGTRYLKRGVSDLGKVANDVEHEQ</sequence>
<dbReference type="InterPro" id="IPR043573">
    <property type="entry name" value="Fig4-like"/>
</dbReference>
<evidence type="ECO:0000313" key="7">
    <source>
        <dbReference type="Proteomes" id="UP001165060"/>
    </source>
</evidence>
<comment type="subcellular location">
    <subcellularLocation>
        <location evidence="1">Endomembrane system</location>
    </subcellularLocation>
</comment>
<feature type="region of interest" description="Disordered" evidence="4">
    <location>
        <begin position="36"/>
        <end position="86"/>
    </location>
</feature>
<feature type="non-terminal residue" evidence="6">
    <location>
        <position position="298"/>
    </location>
</feature>
<keyword evidence="7" id="KW-1185">Reference proteome</keyword>
<protein>
    <recommendedName>
        <fullName evidence="5">SAC domain-containing protein</fullName>
    </recommendedName>
</protein>
<evidence type="ECO:0000256" key="1">
    <source>
        <dbReference type="ARBA" id="ARBA00004308"/>
    </source>
</evidence>
<dbReference type="PANTHER" id="PTHR45738:SF5">
    <property type="entry name" value="POLYPHOSPHOINOSITIDE PHOSPHATASE"/>
    <property type="match status" value="1"/>
</dbReference>
<dbReference type="PANTHER" id="PTHR45738">
    <property type="entry name" value="POLYPHOSPHOINOSITIDE PHOSPHATASE"/>
    <property type="match status" value="1"/>
</dbReference>
<evidence type="ECO:0000256" key="2">
    <source>
        <dbReference type="ARBA" id="ARBA00022801"/>
    </source>
</evidence>
<evidence type="ECO:0000259" key="5">
    <source>
        <dbReference type="PROSITE" id="PS50275"/>
    </source>
</evidence>
<dbReference type="EMBL" id="BRYB01004244">
    <property type="protein sequence ID" value="GMI27910.1"/>
    <property type="molecule type" value="Genomic_DNA"/>
</dbReference>
<organism evidence="6 7">
    <name type="scientific">Tetraparma gracilis</name>
    <dbReference type="NCBI Taxonomy" id="2962635"/>
    <lineage>
        <taxon>Eukaryota</taxon>
        <taxon>Sar</taxon>
        <taxon>Stramenopiles</taxon>
        <taxon>Ochrophyta</taxon>
        <taxon>Bolidophyceae</taxon>
        <taxon>Parmales</taxon>
        <taxon>Triparmaceae</taxon>
        <taxon>Tetraparma</taxon>
    </lineage>
</organism>
<name>A0ABQ6ML96_9STRA</name>
<evidence type="ECO:0000256" key="3">
    <source>
        <dbReference type="ARBA" id="ARBA00023136"/>
    </source>
</evidence>
<keyword evidence="2" id="KW-0378">Hydrolase</keyword>
<comment type="caution">
    <text evidence="6">The sequence shown here is derived from an EMBL/GenBank/DDBJ whole genome shotgun (WGS) entry which is preliminary data.</text>
</comment>
<feature type="region of interest" description="Disordered" evidence="4">
    <location>
        <begin position="181"/>
        <end position="212"/>
    </location>
</feature>